<accession>A0A821MMA4</accession>
<evidence type="ECO:0000313" key="3">
    <source>
        <dbReference type="EMBL" id="CAF3429183.1"/>
    </source>
</evidence>
<evidence type="ECO:0000256" key="1">
    <source>
        <dbReference type="SAM" id="MobiDB-lite"/>
    </source>
</evidence>
<dbReference type="EMBL" id="CAJNYV010001600">
    <property type="protein sequence ID" value="CAF3429183.1"/>
    <property type="molecule type" value="Genomic_DNA"/>
</dbReference>
<dbReference type="Proteomes" id="UP000663838">
    <property type="component" value="Unassembled WGS sequence"/>
</dbReference>
<evidence type="ECO:0000313" key="6">
    <source>
        <dbReference type="Proteomes" id="UP000663838"/>
    </source>
</evidence>
<dbReference type="EMBL" id="CAJNYU010000039">
    <property type="protein sequence ID" value="CAF3324824.1"/>
    <property type="molecule type" value="Genomic_DNA"/>
</dbReference>
<dbReference type="EMBL" id="CAJOBS010001865">
    <property type="protein sequence ID" value="CAF4769663.1"/>
    <property type="molecule type" value="Genomic_DNA"/>
</dbReference>
<name>A0A821MMA4_9BILA</name>
<evidence type="ECO:0000313" key="5">
    <source>
        <dbReference type="EMBL" id="CAF4769663.1"/>
    </source>
</evidence>
<organism evidence="5 6">
    <name type="scientific">Rotaria socialis</name>
    <dbReference type="NCBI Taxonomy" id="392032"/>
    <lineage>
        <taxon>Eukaryota</taxon>
        <taxon>Metazoa</taxon>
        <taxon>Spiralia</taxon>
        <taxon>Gnathifera</taxon>
        <taxon>Rotifera</taxon>
        <taxon>Eurotatoria</taxon>
        <taxon>Bdelloidea</taxon>
        <taxon>Philodinida</taxon>
        <taxon>Philodinidae</taxon>
        <taxon>Rotaria</taxon>
    </lineage>
</organism>
<gene>
    <name evidence="2" type="ORF">FME351_LOCUS1776</name>
    <name evidence="3" type="ORF">KIK155_LOCUS10671</name>
    <name evidence="5" type="ORF">TOA249_LOCUS21510</name>
    <name evidence="4" type="ORF">TSG867_LOCUS17154</name>
</gene>
<dbReference type="Proteomes" id="UP000663865">
    <property type="component" value="Unassembled WGS sequence"/>
</dbReference>
<dbReference type="Proteomes" id="UP000663862">
    <property type="component" value="Unassembled WGS sequence"/>
</dbReference>
<dbReference type="Proteomes" id="UP000663869">
    <property type="component" value="Unassembled WGS sequence"/>
</dbReference>
<protein>
    <submittedName>
        <fullName evidence="5">Uncharacterized protein</fullName>
    </submittedName>
</protein>
<proteinExistence type="predicted"/>
<reference evidence="5" key="1">
    <citation type="submission" date="2021-02" db="EMBL/GenBank/DDBJ databases">
        <authorList>
            <person name="Nowell W R."/>
        </authorList>
    </citation>
    <scope>NUCLEOTIDE SEQUENCE</scope>
</reference>
<feature type="compositionally biased region" description="Polar residues" evidence="1">
    <location>
        <begin position="184"/>
        <end position="207"/>
    </location>
</feature>
<feature type="region of interest" description="Disordered" evidence="1">
    <location>
        <begin position="184"/>
        <end position="210"/>
    </location>
</feature>
<dbReference type="AlphaFoldDB" id="A0A821MMA4"/>
<evidence type="ECO:0000313" key="4">
    <source>
        <dbReference type="EMBL" id="CAF4453087.1"/>
    </source>
</evidence>
<comment type="caution">
    <text evidence="5">The sequence shown here is derived from an EMBL/GenBank/DDBJ whole genome shotgun (WGS) entry which is preliminary data.</text>
</comment>
<feature type="region of interest" description="Disordered" evidence="1">
    <location>
        <begin position="1"/>
        <end position="25"/>
    </location>
</feature>
<evidence type="ECO:0000313" key="2">
    <source>
        <dbReference type="EMBL" id="CAF3324824.1"/>
    </source>
</evidence>
<sequence length="239" mass="27563">MDLSSSTISVESNSNDKTHYQQNTDDQQRILDEQLDWLTVDHDDLMQDILTQKSTPKYHPSMSVIDTWEQKTIERVRYTACLVRRALINALDKHVIETENKLNKLTPQLRDARHNSELFSKNDIQKWSIILQELKQIPMFLATINEKNSFPELTIDLRKETKNPHSAESKYEEKTSHTLTSIIRNPTPALSTPNSAGYQTKPTTMKTNTHKNSKTVKFDDTSSLTFETIMSGTIIIIRE</sequence>
<feature type="compositionally biased region" description="Low complexity" evidence="1">
    <location>
        <begin position="1"/>
        <end position="13"/>
    </location>
</feature>
<dbReference type="EMBL" id="CAJOBQ010001082">
    <property type="protein sequence ID" value="CAF4453087.1"/>
    <property type="molecule type" value="Genomic_DNA"/>
</dbReference>